<dbReference type="RefSeq" id="WP_135434895.1">
    <property type="nucleotide sequence ID" value="NZ_SRLA01000003.1"/>
</dbReference>
<dbReference type="Proteomes" id="UP000298337">
    <property type="component" value="Unassembled WGS sequence"/>
</dbReference>
<name>A0A4Z0P329_9BACT</name>
<gene>
    <name evidence="1" type="ORF">EU556_14645</name>
</gene>
<dbReference type="EMBL" id="SRLA01000003">
    <property type="protein sequence ID" value="TGE06103.1"/>
    <property type="molecule type" value="Genomic_DNA"/>
</dbReference>
<accession>A0A4Z0P329</accession>
<organism evidence="1 2">
    <name type="scientific">Hymenobacter fodinae</name>
    <dbReference type="NCBI Taxonomy" id="2510796"/>
    <lineage>
        <taxon>Bacteria</taxon>
        <taxon>Pseudomonadati</taxon>
        <taxon>Bacteroidota</taxon>
        <taxon>Cytophagia</taxon>
        <taxon>Cytophagales</taxon>
        <taxon>Hymenobacteraceae</taxon>
        <taxon>Hymenobacter</taxon>
    </lineage>
</organism>
<evidence type="ECO:0000313" key="2">
    <source>
        <dbReference type="Proteomes" id="UP000298337"/>
    </source>
</evidence>
<sequence length="142" mass="16129">MAKRKTYLNTKAAHRFLAELEQLKLQGMMCHPSGYKSFECAIQDDDDVFIAYHYGGAREDGVKSYRFIVIGNRDGTTVHDYIIVRGHVLGEKIEKLLGFKAGRSRFREEEEPSRAVSVAELLSVLPTHANVLRYKLNLLIAD</sequence>
<protein>
    <submittedName>
        <fullName evidence="1">Uncharacterized protein</fullName>
    </submittedName>
</protein>
<proteinExistence type="predicted"/>
<dbReference type="AlphaFoldDB" id="A0A4Z0P329"/>
<comment type="caution">
    <text evidence="1">The sequence shown here is derived from an EMBL/GenBank/DDBJ whole genome shotgun (WGS) entry which is preliminary data.</text>
</comment>
<evidence type="ECO:0000313" key="1">
    <source>
        <dbReference type="EMBL" id="TGE06103.1"/>
    </source>
</evidence>
<keyword evidence="2" id="KW-1185">Reference proteome</keyword>
<reference evidence="1 2" key="1">
    <citation type="submission" date="2019-04" db="EMBL/GenBank/DDBJ databases">
        <authorList>
            <person name="Feng G."/>
            <person name="Zhang J."/>
            <person name="Zhu H."/>
        </authorList>
    </citation>
    <scope>NUCLEOTIDE SEQUENCE [LARGE SCALE GENOMIC DNA]</scope>
    <source>
        <strain evidence="1 2">92R-1</strain>
    </source>
</reference>